<proteinExistence type="predicted"/>
<protein>
    <recommendedName>
        <fullName evidence="1">IrrE N-terminal-like domain-containing protein</fullName>
    </recommendedName>
</protein>
<feature type="domain" description="IrrE N-terminal-like" evidence="1">
    <location>
        <begin position="37"/>
        <end position="156"/>
    </location>
</feature>
<dbReference type="InterPro" id="IPR052345">
    <property type="entry name" value="Rad_response_metalloprotease"/>
</dbReference>
<dbReference type="InterPro" id="IPR010359">
    <property type="entry name" value="IrrE_HExxH"/>
</dbReference>
<organism evidence="2 3">
    <name type="scientific">Rhizocola hellebori</name>
    <dbReference type="NCBI Taxonomy" id="1392758"/>
    <lineage>
        <taxon>Bacteria</taxon>
        <taxon>Bacillati</taxon>
        <taxon>Actinomycetota</taxon>
        <taxon>Actinomycetes</taxon>
        <taxon>Micromonosporales</taxon>
        <taxon>Micromonosporaceae</taxon>
        <taxon>Rhizocola</taxon>
    </lineage>
</organism>
<evidence type="ECO:0000313" key="3">
    <source>
        <dbReference type="Proteomes" id="UP000612899"/>
    </source>
</evidence>
<reference evidence="2" key="1">
    <citation type="submission" date="2021-01" db="EMBL/GenBank/DDBJ databases">
        <title>Whole genome shotgun sequence of Rhizocola hellebori NBRC 109834.</title>
        <authorList>
            <person name="Komaki H."/>
            <person name="Tamura T."/>
        </authorList>
    </citation>
    <scope>NUCLEOTIDE SEQUENCE</scope>
    <source>
        <strain evidence="2">NBRC 109834</strain>
    </source>
</reference>
<name>A0A8J3VJI3_9ACTN</name>
<evidence type="ECO:0000259" key="1">
    <source>
        <dbReference type="Pfam" id="PF06114"/>
    </source>
</evidence>
<sequence>MSAEIEGRTAAARFREEHRLGLQPMGDLIALIEQATGIDVAVLDAGPDEHGMTMRDPRRNTVVIGVARTQYPMRQRSTLAHELGHVIFEDWAAKDAGNLSERTHEEVRADAFARHVLVPVDGVSEFLGSRTSVTQAALSVIVQRFLVSPAIAAIALHQAGYIDVATKKDWMALSALDDGMPPYRED</sequence>
<dbReference type="Gene3D" id="1.10.10.2910">
    <property type="match status" value="1"/>
</dbReference>
<dbReference type="PANTHER" id="PTHR43236">
    <property type="entry name" value="ANTITOXIN HIGA1"/>
    <property type="match status" value="1"/>
</dbReference>
<evidence type="ECO:0000313" key="2">
    <source>
        <dbReference type="EMBL" id="GIH09459.1"/>
    </source>
</evidence>
<dbReference type="PANTHER" id="PTHR43236:SF1">
    <property type="entry name" value="BLL7220 PROTEIN"/>
    <property type="match status" value="1"/>
</dbReference>
<dbReference type="Proteomes" id="UP000612899">
    <property type="component" value="Unassembled WGS sequence"/>
</dbReference>
<accession>A0A8J3VJI3</accession>
<keyword evidence="3" id="KW-1185">Reference proteome</keyword>
<dbReference type="AlphaFoldDB" id="A0A8J3VJI3"/>
<comment type="caution">
    <text evidence="2">The sequence shown here is derived from an EMBL/GenBank/DDBJ whole genome shotgun (WGS) entry which is preliminary data.</text>
</comment>
<dbReference type="Pfam" id="PF06114">
    <property type="entry name" value="Peptidase_M78"/>
    <property type="match status" value="1"/>
</dbReference>
<dbReference type="EMBL" id="BONY01000068">
    <property type="protein sequence ID" value="GIH09459.1"/>
    <property type="molecule type" value="Genomic_DNA"/>
</dbReference>
<dbReference type="RefSeq" id="WP_203913194.1">
    <property type="nucleotide sequence ID" value="NZ_BONY01000068.1"/>
</dbReference>
<gene>
    <name evidence="2" type="ORF">Rhe02_75260</name>
</gene>